<keyword evidence="8" id="KW-1185">Reference proteome</keyword>
<evidence type="ECO:0000256" key="2">
    <source>
        <dbReference type="ARBA" id="ARBA00005272"/>
    </source>
</evidence>
<name>A0ABY9KUA6_9BACI</name>
<evidence type="ECO:0000256" key="4">
    <source>
        <dbReference type="ARBA" id="ARBA00022827"/>
    </source>
</evidence>
<keyword evidence="5" id="KW-0560">Oxidoreductase</keyword>
<dbReference type="PRINTS" id="PR00368">
    <property type="entry name" value="FADPNR"/>
</dbReference>
<dbReference type="InterPro" id="IPR036188">
    <property type="entry name" value="FAD/NAD-bd_sf"/>
</dbReference>
<keyword evidence="3" id="KW-0285">Flavoprotein</keyword>
<gene>
    <name evidence="7" type="ORF">QR721_12115</name>
</gene>
<evidence type="ECO:0000259" key="6">
    <source>
        <dbReference type="Pfam" id="PF07992"/>
    </source>
</evidence>
<evidence type="ECO:0000313" key="7">
    <source>
        <dbReference type="EMBL" id="WLV24371.1"/>
    </source>
</evidence>
<organism evidence="7 8">
    <name type="scientific">Aciduricibacillus chroicocephali</name>
    <dbReference type="NCBI Taxonomy" id="3054939"/>
    <lineage>
        <taxon>Bacteria</taxon>
        <taxon>Bacillati</taxon>
        <taxon>Bacillota</taxon>
        <taxon>Bacilli</taxon>
        <taxon>Bacillales</taxon>
        <taxon>Bacillaceae</taxon>
        <taxon>Aciduricibacillus</taxon>
    </lineage>
</organism>
<reference evidence="7" key="1">
    <citation type="submission" date="2023-06" db="EMBL/GenBank/DDBJ databases">
        <title>A Treasure from Seagulls: Isolation and Description of Aciduricobacillus qingdaonensis gen. nov., sp. nov., a Rare Obligately Uric Acid-utilizing Member in the Family Bacillaceae.</title>
        <authorList>
            <person name="Liu W."/>
            <person name="Wang B."/>
        </authorList>
    </citation>
    <scope>NUCLEOTIDE SEQUENCE</scope>
    <source>
        <strain evidence="7">44XB</strain>
    </source>
</reference>
<feature type="domain" description="FAD/NAD(P)-binding" evidence="6">
    <location>
        <begin position="3"/>
        <end position="287"/>
    </location>
</feature>
<dbReference type="InterPro" id="IPR051169">
    <property type="entry name" value="NADH-Q_oxidoreductase"/>
</dbReference>
<sequence>MKKLVVVGGGYGGLNIVANILHSTFPEDIEITMIDRNPYHALKTEFYATAAGTKADVDVRLQFPKDKRVKYVFGEVTKIDTENEQILLEGDQPEIPYDTLVVALGCEDAYHGVPGAKEYGKSVQTIQQARETALAVGNTPGGGIIGIVGGGLSGIETAAEIRESRPDLRIRLFDRNESVLRPFHDKVRNYVEEWFAKNEVEVIHHCQIEEVTPEGIINKGKLIPTNVTIWTAGVQPSAVVRDLPYEKDKYDKIIVNEYYQVPEATNVYVVGDCAASEFSPSGQLARQQGQQIAEILLAIMNGKEPRKPKPIKLKGTLGSLGKNEGFGNMMEKPMTGWLPRLAKTGVLWINKRH</sequence>
<evidence type="ECO:0000313" key="8">
    <source>
        <dbReference type="Proteomes" id="UP001180087"/>
    </source>
</evidence>
<evidence type="ECO:0000256" key="5">
    <source>
        <dbReference type="ARBA" id="ARBA00023002"/>
    </source>
</evidence>
<accession>A0ABY9KUA6</accession>
<dbReference type="Pfam" id="PF07992">
    <property type="entry name" value="Pyr_redox_2"/>
    <property type="match status" value="1"/>
</dbReference>
<dbReference type="EMBL" id="CP129113">
    <property type="protein sequence ID" value="WLV24371.1"/>
    <property type="molecule type" value="Genomic_DNA"/>
</dbReference>
<keyword evidence="4" id="KW-0274">FAD</keyword>
<proteinExistence type="inferred from homology"/>
<dbReference type="InterPro" id="IPR023753">
    <property type="entry name" value="FAD/NAD-binding_dom"/>
</dbReference>
<dbReference type="PANTHER" id="PTHR42913:SF3">
    <property type="entry name" value="64 KDA MITOCHONDRIAL NADH DEHYDROGENASE (EUROFUNG)"/>
    <property type="match status" value="1"/>
</dbReference>
<dbReference type="SUPFAM" id="SSF51905">
    <property type="entry name" value="FAD/NAD(P)-binding domain"/>
    <property type="match status" value="1"/>
</dbReference>
<dbReference type="Gene3D" id="3.50.50.100">
    <property type="match status" value="1"/>
</dbReference>
<comment type="cofactor">
    <cofactor evidence="1">
        <name>FAD</name>
        <dbReference type="ChEBI" id="CHEBI:57692"/>
    </cofactor>
</comment>
<dbReference type="PANTHER" id="PTHR42913">
    <property type="entry name" value="APOPTOSIS-INDUCING FACTOR 1"/>
    <property type="match status" value="1"/>
</dbReference>
<protein>
    <submittedName>
        <fullName evidence="7">FAD-dependent oxidoreductase</fullName>
    </submittedName>
</protein>
<dbReference type="Proteomes" id="UP001180087">
    <property type="component" value="Chromosome"/>
</dbReference>
<comment type="similarity">
    <text evidence="2">Belongs to the NADH dehydrogenase family.</text>
</comment>
<dbReference type="RefSeq" id="WP_348027327.1">
    <property type="nucleotide sequence ID" value="NZ_CP129113.1"/>
</dbReference>
<evidence type="ECO:0000256" key="1">
    <source>
        <dbReference type="ARBA" id="ARBA00001974"/>
    </source>
</evidence>
<evidence type="ECO:0000256" key="3">
    <source>
        <dbReference type="ARBA" id="ARBA00022630"/>
    </source>
</evidence>